<accession>A0A9P9BWW5</accession>
<evidence type="ECO:0000313" key="2">
    <source>
        <dbReference type="EMBL" id="KAH7040995.1"/>
    </source>
</evidence>
<organism evidence="2 3">
    <name type="scientific">Microdochium trichocladiopsis</name>
    <dbReference type="NCBI Taxonomy" id="1682393"/>
    <lineage>
        <taxon>Eukaryota</taxon>
        <taxon>Fungi</taxon>
        <taxon>Dikarya</taxon>
        <taxon>Ascomycota</taxon>
        <taxon>Pezizomycotina</taxon>
        <taxon>Sordariomycetes</taxon>
        <taxon>Xylariomycetidae</taxon>
        <taxon>Xylariales</taxon>
        <taxon>Microdochiaceae</taxon>
        <taxon>Microdochium</taxon>
    </lineage>
</organism>
<dbReference type="EMBL" id="JAGTJQ010000001">
    <property type="protein sequence ID" value="KAH7040995.1"/>
    <property type="molecule type" value="Genomic_DNA"/>
</dbReference>
<evidence type="ECO:0000313" key="3">
    <source>
        <dbReference type="Proteomes" id="UP000756346"/>
    </source>
</evidence>
<comment type="caution">
    <text evidence="2">The sequence shown here is derived from an EMBL/GenBank/DDBJ whole genome shotgun (WGS) entry which is preliminary data.</text>
</comment>
<dbReference type="RefSeq" id="XP_046019050.1">
    <property type="nucleotide sequence ID" value="XM_046157927.1"/>
</dbReference>
<dbReference type="GeneID" id="70187473"/>
<feature type="region of interest" description="Disordered" evidence="1">
    <location>
        <begin position="85"/>
        <end position="104"/>
    </location>
</feature>
<sequence length="379" mass="39408">MAPSRAEPLSVLNSTLAEVLVQTGKALKVSARDDQGSVSGASGAIRHRSQEALRAYHFALDELEGEILQAKAALLRDLAKLQAARAPPPSLTPPPEPQRAPAQQVKHEPATAVAVMEAPMLELPSTAAHTIAHQPFAMEPASNPVAPFPDMGSDMSSGILTLTDKGTKSAQRLPTAAVQSSSVATPPLKSEAAVSPNTVVGTQLAADNTAHPTSLPTNSKAAVAANGDVQVPHLLDISADGTVGGHGGSNDAPEFTNMQFSLDTSAAGLQNAPPAPMPAFDMASFATNEPPGDFSNEVNFEPMGNEIGMNIPTTMTKESQNETRNLEDVFDLDGGADSMDLDLDLGNGTVNDSTFDDLFLDTGDNTGMGQFDNAFFGLD</sequence>
<protein>
    <submittedName>
        <fullName evidence="2">Uncharacterized protein</fullName>
    </submittedName>
</protein>
<reference evidence="2" key="1">
    <citation type="journal article" date="2021" name="Nat. Commun.">
        <title>Genetic determinants of endophytism in the Arabidopsis root mycobiome.</title>
        <authorList>
            <person name="Mesny F."/>
            <person name="Miyauchi S."/>
            <person name="Thiergart T."/>
            <person name="Pickel B."/>
            <person name="Atanasova L."/>
            <person name="Karlsson M."/>
            <person name="Huettel B."/>
            <person name="Barry K.W."/>
            <person name="Haridas S."/>
            <person name="Chen C."/>
            <person name="Bauer D."/>
            <person name="Andreopoulos W."/>
            <person name="Pangilinan J."/>
            <person name="LaButti K."/>
            <person name="Riley R."/>
            <person name="Lipzen A."/>
            <person name="Clum A."/>
            <person name="Drula E."/>
            <person name="Henrissat B."/>
            <person name="Kohler A."/>
            <person name="Grigoriev I.V."/>
            <person name="Martin F.M."/>
            <person name="Hacquard S."/>
        </authorList>
    </citation>
    <scope>NUCLEOTIDE SEQUENCE</scope>
    <source>
        <strain evidence="2">MPI-CAGE-CH-0230</strain>
    </source>
</reference>
<feature type="compositionally biased region" description="Pro residues" evidence="1">
    <location>
        <begin position="86"/>
        <end position="98"/>
    </location>
</feature>
<dbReference type="AlphaFoldDB" id="A0A9P9BWW5"/>
<evidence type="ECO:0000256" key="1">
    <source>
        <dbReference type="SAM" id="MobiDB-lite"/>
    </source>
</evidence>
<proteinExistence type="predicted"/>
<keyword evidence="3" id="KW-1185">Reference proteome</keyword>
<dbReference type="Proteomes" id="UP000756346">
    <property type="component" value="Unassembled WGS sequence"/>
</dbReference>
<name>A0A9P9BWW5_9PEZI</name>
<gene>
    <name evidence="2" type="ORF">B0I36DRAFT_358210</name>
</gene>
<dbReference type="OrthoDB" id="5409998at2759"/>